<dbReference type="AlphaFoldDB" id="A0A0X8HX31"/>
<dbReference type="PROSITE" id="PS50172">
    <property type="entry name" value="BRCT"/>
    <property type="match status" value="1"/>
</dbReference>
<dbReference type="GO" id="GO:0045944">
    <property type="term" value="P:positive regulation of transcription by RNA polymerase II"/>
    <property type="evidence" value="ECO:0007669"/>
    <property type="project" value="TreeGrafter"/>
</dbReference>
<dbReference type="Pfam" id="PF08605">
    <property type="entry name" value="Rad9_Rad53_bind"/>
    <property type="match status" value="1"/>
</dbReference>
<feature type="compositionally biased region" description="Basic and acidic residues" evidence="4">
    <location>
        <begin position="355"/>
        <end position="368"/>
    </location>
</feature>
<dbReference type="SUPFAM" id="SSF52113">
    <property type="entry name" value="BRCT domain"/>
    <property type="match status" value="1"/>
</dbReference>
<dbReference type="GeneID" id="28726350"/>
<dbReference type="Gene3D" id="3.40.50.10190">
    <property type="entry name" value="BRCT domain"/>
    <property type="match status" value="1"/>
</dbReference>
<dbReference type="InterPro" id="IPR013914">
    <property type="entry name" value="Rad9_Rad53-bd_dom_fun"/>
</dbReference>
<proteinExistence type="predicted"/>
<dbReference type="InterPro" id="IPR047249">
    <property type="entry name" value="BRCT_p53bp1-like_rpt1"/>
</dbReference>
<keyword evidence="7" id="KW-1185">Reference proteome</keyword>
<evidence type="ECO:0000259" key="5">
    <source>
        <dbReference type="PROSITE" id="PS50172"/>
    </source>
</evidence>
<evidence type="ECO:0000256" key="1">
    <source>
        <dbReference type="ARBA" id="ARBA00004123"/>
    </source>
</evidence>
<dbReference type="GO" id="GO:0005634">
    <property type="term" value="C:nucleus"/>
    <property type="evidence" value="ECO:0007669"/>
    <property type="project" value="UniProtKB-SubCell"/>
</dbReference>
<feature type="domain" description="BRCT" evidence="5">
    <location>
        <begin position="589"/>
        <end position="687"/>
    </location>
</feature>
<evidence type="ECO:0000256" key="2">
    <source>
        <dbReference type="ARBA" id="ARBA00022763"/>
    </source>
</evidence>
<keyword evidence="3" id="KW-0539">Nucleus</keyword>
<dbReference type="EMBL" id="CP014248">
    <property type="protein sequence ID" value="AMD22973.1"/>
    <property type="molecule type" value="Genomic_DNA"/>
</dbReference>
<evidence type="ECO:0000256" key="4">
    <source>
        <dbReference type="SAM" id="MobiDB-lite"/>
    </source>
</evidence>
<dbReference type="GO" id="GO:0000077">
    <property type="term" value="P:DNA damage checkpoint signaling"/>
    <property type="evidence" value="ECO:0007669"/>
    <property type="project" value="TreeGrafter"/>
</dbReference>
<dbReference type="InterPro" id="IPR036420">
    <property type="entry name" value="BRCT_dom_sf"/>
</dbReference>
<dbReference type="Proteomes" id="UP000243052">
    <property type="component" value="Chromosome viii"/>
</dbReference>
<dbReference type="CDD" id="cd17745">
    <property type="entry name" value="BRCT_p53bp1_rpt1"/>
    <property type="match status" value="1"/>
</dbReference>
<dbReference type="PANTHER" id="PTHR15321:SF3">
    <property type="entry name" value="TP53-BINDING PROTEIN 1"/>
    <property type="match status" value="1"/>
</dbReference>
<dbReference type="RefSeq" id="XP_017989969.1">
    <property type="nucleotide sequence ID" value="XM_018134480.1"/>
</dbReference>
<name>A0A0X8HX31_9SACH</name>
<evidence type="ECO:0000313" key="7">
    <source>
        <dbReference type="Proteomes" id="UP000243052"/>
    </source>
</evidence>
<dbReference type="InterPro" id="IPR047252">
    <property type="entry name" value="TP53BP1-like"/>
</dbReference>
<comment type="subcellular location">
    <subcellularLocation>
        <location evidence="1">Nucleus</location>
    </subcellularLocation>
</comment>
<dbReference type="SMART" id="SM00292">
    <property type="entry name" value="BRCT"/>
    <property type="match status" value="1"/>
</dbReference>
<keyword evidence="2" id="KW-0227">DNA damage</keyword>
<feature type="region of interest" description="Disordered" evidence="4">
    <location>
        <begin position="341"/>
        <end position="368"/>
    </location>
</feature>
<gene>
    <name evidence="6" type="ORF">AW171_hschr85044</name>
</gene>
<dbReference type="OrthoDB" id="129353at2759"/>
<reference evidence="6 7" key="1">
    <citation type="submission" date="2016-01" db="EMBL/GenBank/DDBJ databases">
        <title>Genome sequence of the yeast Holleya sinecauda.</title>
        <authorList>
            <person name="Dietrich F.S."/>
        </authorList>
    </citation>
    <scope>NUCLEOTIDE SEQUENCE [LARGE SCALE GENOMIC DNA]</scope>
    <source>
        <strain evidence="6 7">ATCC 58844</strain>
    </source>
</reference>
<organism evidence="6 7">
    <name type="scientific">Eremothecium sinecaudum</name>
    <dbReference type="NCBI Taxonomy" id="45286"/>
    <lineage>
        <taxon>Eukaryota</taxon>
        <taxon>Fungi</taxon>
        <taxon>Dikarya</taxon>
        <taxon>Ascomycota</taxon>
        <taxon>Saccharomycotina</taxon>
        <taxon>Saccharomycetes</taxon>
        <taxon>Saccharomycetales</taxon>
        <taxon>Saccharomycetaceae</taxon>
        <taxon>Eremothecium</taxon>
    </lineage>
</organism>
<dbReference type="GO" id="GO:0042393">
    <property type="term" value="F:histone binding"/>
    <property type="evidence" value="ECO:0007669"/>
    <property type="project" value="TreeGrafter"/>
</dbReference>
<evidence type="ECO:0000256" key="3">
    <source>
        <dbReference type="ARBA" id="ARBA00023242"/>
    </source>
</evidence>
<dbReference type="PANTHER" id="PTHR15321">
    <property type="entry name" value="TUMOR SUPPRESSOR P53-BINDING PROTEIN 1"/>
    <property type="match status" value="1"/>
</dbReference>
<protein>
    <submittedName>
        <fullName evidence="6">HHR204Wp</fullName>
    </submittedName>
</protein>
<dbReference type="STRING" id="45286.A0A0X8HX31"/>
<dbReference type="Pfam" id="PF00533">
    <property type="entry name" value="BRCT"/>
    <property type="match status" value="1"/>
</dbReference>
<evidence type="ECO:0000313" key="6">
    <source>
        <dbReference type="EMBL" id="AMD22973.1"/>
    </source>
</evidence>
<dbReference type="InterPro" id="IPR001357">
    <property type="entry name" value="BRCT_dom"/>
</dbReference>
<accession>A0A0X8HX31</accession>
<sequence length="858" mass="96416">MDSDLSDYGSLDDTESCVGELNVADRDLQVTSLEVRCNTKTPDLDRVKKLLRGSNEGIRGLIDTCVEDTPLSQRKDVTDDSCYAGKSGLETQSVSGTVLVGSGSPLGFATAEIRSQSLQLTVPDDISVPTGSNDILNESDEWLRRDKSGLEASTQVINSPSDSILGTDPYIMSAVKDRGDIVGTATQIIVSPAVEANRTTAMGSDSRKVPAIHGEESRQEPKIFLHFSKKWGNTVSPSKVRNRRSPLSQCEEISGTRVLDRSINGDEEELNVYSDCSVSQDLSEMVETGTATQQNYKDSIAISTPPATAPNLVTNNVSESLYIESQDAAPPKNKRQLQVAAESYQDISDGLETTSSHDYDTRKKPKASEDQPIIYRDIRFLTKEHIKHSDSAWCYSSNFEYYPAKILDSYINRDVSLVLFRQGEYEVKDSDIHYLDIRVGEEVQLDQKDYYVEALENKEQHPINCIRGYDTVHLKPVLRNGRIGKRTIIRPLMDIKLSCEQWARRARIILDEGSQNRAKAFQYLKTPIRRSKGTNLLSDSPKRSLTASPIKTNRTDFYRSENISQHKAQSEDSVKNLELNLAAACNASPTKKVFSSCLFVITGIDGKYAEKITNIIESQGGTVISRFSDYLKRKNSQMVWTKTEFGSYKFACLVTETHKRTQRYLEALVLGWPTLHWKFIHRCIDNGGITLETSIFPFLLPAGESHRLSTNSIQKTGTIKSANISRFFMNLCQNITLKNQLDTFNVRQLIGFDVIIVGHSDTDEFVEFVFACFRANNLLKFNTTDEMSTALNQTNQNIDSGKLLIYVNYTDTTKSERAKSEISALLKEHKTRNHLYQVYVKTREWLIQTIISEDCGWS</sequence>